<dbReference type="InterPro" id="IPR011032">
    <property type="entry name" value="GroES-like_sf"/>
</dbReference>
<protein>
    <submittedName>
        <fullName evidence="5">NADPH2:quinone reductase</fullName>
    </submittedName>
</protein>
<dbReference type="Pfam" id="PF00107">
    <property type="entry name" value="ADH_zinc_N"/>
    <property type="match status" value="1"/>
</dbReference>
<dbReference type="EMBL" id="FNCC01000012">
    <property type="protein sequence ID" value="SDG85204.1"/>
    <property type="molecule type" value="Genomic_DNA"/>
</dbReference>
<dbReference type="PANTHER" id="PTHR48106">
    <property type="entry name" value="QUINONE OXIDOREDUCTASE PIG3-RELATED"/>
    <property type="match status" value="1"/>
</dbReference>
<reference evidence="6" key="1">
    <citation type="submission" date="2016-10" db="EMBL/GenBank/DDBJ databases">
        <authorList>
            <person name="Varghese N."/>
            <person name="Submissions S."/>
        </authorList>
    </citation>
    <scope>NUCLEOTIDE SEQUENCE [LARGE SCALE GENOMIC DNA]</scope>
    <source>
        <strain evidence="6">CGMCC 4.3506</strain>
    </source>
</reference>
<dbReference type="SUPFAM" id="SSF51735">
    <property type="entry name" value="NAD(P)-binding Rossmann-fold domains"/>
    <property type="match status" value="1"/>
</dbReference>
<evidence type="ECO:0000313" key="6">
    <source>
        <dbReference type="Proteomes" id="UP000199623"/>
    </source>
</evidence>
<gene>
    <name evidence="5" type="ORF">SAMN05216553_11298</name>
</gene>
<dbReference type="AlphaFoldDB" id="A0A1G7XLX3"/>
<dbReference type="CDD" id="cd08241">
    <property type="entry name" value="QOR1"/>
    <property type="match status" value="1"/>
</dbReference>
<keyword evidence="6" id="KW-1185">Reference proteome</keyword>
<evidence type="ECO:0000259" key="4">
    <source>
        <dbReference type="PROSITE" id="PS51096"/>
    </source>
</evidence>
<sequence length="322" mass="33789">MRAIQITEFGGPEVLQQAELPDPVPGENEVLINVSRAGINYADTHQAENSYLAKATLPMTPGGEVVGTTSDGRRVVALTSSGGYAEKALAHVGATFDVPDGVDDLTALSLIVQGATAWLLLRKSAHLEAGESVVVHAAAGGVGTIAVQLAKLWGAGRVIATASSDDKRKLALDLGADVAIDSRAEDMKAALLEANEGRRVDVVLDMTGGATTDQSLAALAPFGRLAFYGMASREAPQAVEPRSLLLHSTTVAGMWLPHALKVRDAEYGTVAHRAMAELFQLVVDGKLKAVPGGEYGLSEARQAHEDLRSRKTTGKLLLDPSR</sequence>
<dbReference type="GO" id="GO:0009401">
    <property type="term" value="P:phosphoenolpyruvate-dependent sugar phosphotransferase system"/>
    <property type="evidence" value="ECO:0007669"/>
    <property type="project" value="InterPro"/>
</dbReference>
<dbReference type="GO" id="GO:0003960">
    <property type="term" value="F:quinone reductase (NADPH) activity"/>
    <property type="evidence" value="ECO:0007669"/>
    <property type="project" value="TreeGrafter"/>
</dbReference>
<keyword evidence="2" id="KW-0560">Oxidoreductase</keyword>
<evidence type="ECO:0000256" key="3">
    <source>
        <dbReference type="SAM" id="MobiDB-lite"/>
    </source>
</evidence>
<evidence type="ECO:0000256" key="2">
    <source>
        <dbReference type="ARBA" id="ARBA00023002"/>
    </source>
</evidence>
<dbReference type="Gene3D" id="3.40.50.720">
    <property type="entry name" value="NAD(P)-binding Rossmann-like Domain"/>
    <property type="match status" value="1"/>
</dbReference>
<feature type="domain" description="PTS EIIA type-4" evidence="4">
    <location>
        <begin position="128"/>
        <end position="290"/>
    </location>
</feature>
<dbReference type="SMART" id="SM00829">
    <property type="entry name" value="PKS_ER"/>
    <property type="match status" value="1"/>
</dbReference>
<dbReference type="PANTHER" id="PTHR48106:SF13">
    <property type="entry name" value="QUINONE OXIDOREDUCTASE-RELATED"/>
    <property type="match status" value="1"/>
</dbReference>
<dbReference type="Proteomes" id="UP000199623">
    <property type="component" value="Unassembled WGS sequence"/>
</dbReference>
<dbReference type="InterPro" id="IPR020843">
    <property type="entry name" value="ER"/>
</dbReference>
<accession>A0A1G7XLX3</accession>
<dbReference type="GO" id="GO:0005829">
    <property type="term" value="C:cytosol"/>
    <property type="evidence" value="ECO:0007669"/>
    <property type="project" value="TreeGrafter"/>
</dbReference>
<evidence type="ECO:0000256" key="1">
    <source>
        <dbReference type="ARBA" id="ARBA00022857"/>
    </source>
</evidence>
<organism evidence="5 6">
    <name type="scientific">Lentzea fradiae</name>
    <dbReference type="NCBI Taxonomy" id="200378"/>
    <lineage>
        <taxon>Bacteria</taxon>
        <taxon>Bacillati</taxon>
        <taxon>Actinomycetota</taxon>
        <taxon>Actinomycetes</taxon>
        <taxon>Pseudonocardiales</taxon>
        <taxon>Pseudonocardiaceae</taxon>
        <taxon>Lentzea</taxon>
    </lineage>
</organism>
<dbReference type="InterPro" id="IPR013149">
    <property type="entry name" value="ADH-like_C"/>
</dbReference>
<proteinExistence type="predicted"/>
<dbReference type="Gene3D" id="3.90.180.10">
    <property type="entry name" value="Medium-chain alcohol dehydrogenases, catalytic domain"/>
    <property type="match status" value="1"/>
</dbReference>
<dbReference type="STRING" id="200378.SAMN05216553_11298"/>
<dbReference type="SUPFAM" id="SSF50129">
    <property type="entry name" value="GroES-like"/>
    <property type="match status" value="1"/>
</dbReference>
<keyword evidence="1" id="KW-0521">NADP</keyword>
<evidence type="ECO:0000313" key="5">
    <source>
        <dbReference type="EMBL" id="SDG85204.1"/>
    </source>
</evidence>
<dbReference type="GO" id="GO:0035925">
    <property type="term" value="F:mRNA 3'-UTR AU-rich region binding"/>
    <property type="evidence" value="ECO:0007669"/>
    <property type="project" value="TreeGrafter"/>
</dbReference>
<dbReference type="Pfam" id="PF08240">
    <property type="entry name" value="ADH_N"/>
    <property type="match status" value="1"/>
</dbReference>
<dbReference type="InterPro" id="IPR004701">
    <property type="entry name" value="PTS_EIIA_man-typ"/>
</dbReference>
<dbReference type="GO" id="GO:0070402">
    <property type="term" value="F:NADPH binding"/>
    <property type="evidence" value="ECO:0007669"/>
    <property type="project" value="TreeGrafter"/>
</dbReference>
<dbReference type="GO" id="GO:0016020">
    <property type="term" value="C:membrane"/>
    <property type="evidence" value="ECO:0007669"/>
    <property type="project" value="InterPro"/>
</dbReference>
<name>A0A1G7XLX3_9PSEU</name>
<dbReference type="RefSeq" id="WP_090054075.1">
    <property type="nucleotide sequence ID" value="NZ_FNCC01000012.1"/>
</dbReference>
<feature type="region of interest" description="Disordered" evidence="3">
    <location>
        <begin position="298"/>
        <end position="322"/>
    </location>
</feature>
<dbReference type="InterPro" id="IPR013154">
    <property type="entry name" value="ADH-like_N"/>
</dbReference>
<dbReference type="InterPro" id="IPR036291">
    <property type="entry name" value="NAD(P)-bd_dom_sf"/>
</dbReference>
<dbReference type="OrthoDB" id="9805883at2"/>
<dbReference type="PROSITE" id="PS51096">
    <property type="entry name" value="PTS_EIIA_TYPE_4"/>
    <property type="match status" value="1"/>
</dbReference>